<feature type="non-terminal residue" evidence="11">
    <location>
        <position position="1"/>
    </location>
</feature>
<name>A0A4P9WJ39_9FUNG</name>
<dbReference type="Proteomes" id="UP000269721">
    <property type="component" value="Unassembled WGS sequence"/>
</dbReference>
<evidence type="ECO:0000256" key="8">
    <source>
        <dbReference type="ARBA" id="ARBA00023315"/>
    </source>
</evidence>
<proteinExistence type="inferred from homology"/>
<reference evidence="12" key="1">
    <citation type="journal article" date="2018" name="Nat. Microbiol.">
        <title>Leveraging single-cell genomics to expand the fungal tree of life.</title>
        <authorList>
            <person name="Ahrendt S.R."/>
            <person name="Quandt C.A."/>
            <person name="Ciobanu D."/>
            <person name="Clum A."/>
            <person name="Salamov A."/>
            <person name="Andreopoulos B."/>
            <person name="Cheng J.F."/>
            <person name="Woyke T."/>
            <person name="Pelin A."/>
            <person name="Henrissat B."/>
            <person name="Reynolds N.K."/>
            <person name="Benny G.L."/>
            <person name="Smith M.E."/>
            <person name="James T.Y."/>
            <person name="Grigoriev I.V."/>
        </authorList>
    </citation>
    <scope>NUCLEOTIDE SEQUENCE [LARGE SCALE GENOMIC DNA]</scope>
</reference>
<keyword evidence="4 9" id="KW-0812">Transmembrane</keyword>
<dbReference type="Pfam" id="PF01553">
    <property type="entry name" value="Acyltransferase"/>
    <property type="match status" value="1"/>
</dbReference>
<feature type="transmembrane region" description="Helical" evidence="9">
    <location>
        <begin position="42"/>
        <end position="64"/>
    </location>
</feature>
<comment type="similarity">
    <text evidence="2">Belongs to the 1-acyl-sn-glycerol-3-phosphate acyltransferase family.</text>
</comment>
<keyword evidence="12" id="KW-1185">Reference proteome</keyword>
<comment type="subcellular location">
    <subcellularLocation>
        <location evidence="1">Membrane</location>
    </subcellularLocation>
</comment>
<protein>
    <recommendedName>
        <fullName evidence="10">Phospholipid/glycerol acyltransferase domain-containing protein</fullName>
    </recommendedName>
</protein>
<accession>A0A4P9WJ39</accession>
<dbReference type="GO" id="GO:0016020">
    <property type="term" value="C:membrane"/>
    <property type="evidence" value="ECO:0007669"/>
    <property type="project" value="UniProtKB-SubCell"/>
</dbReference>
<evidence type="ECO:0000313" key="11">
    <source>
        <dbReference type="EMBL" id="RKO91943.1"/>
    </source>
</evidence>
<organism evidence="11 12">
    <name type="scientific">Blyttiomyces helicus</name>
    <dbReference type="NCBI Taxonomy" id="388810"/>
    <lineage>
        <taxon>Eukaryota</taxon>
        <taxon>Fungi</taxon>
        <taxon>Fungi incertae sedis</taxon>
        <taxon>Chytridiomycota</taxon>
        <taxon>Chytridiomycota incertae sedis</taxon>
        <taxon>Chytridiomycetes</taxon>
        <taxon>Chytridiomycetes incertae sedis</taxon>
        <taxon>Blyttiomyces</taxon>
    </lineage>
</organism>
<dbReference type="OrthoDB" id="272512at2759"/>
<keyword evidence="3" id="KW-0808">Transferase</keyword>
<evidence type="ECO:0000313" key="12">
    <source>
        <dbReference type="Proteomes" id="UP000269721"/>
    </source>
</evidence>
<gene>
    <name evidence="11" type="ORF">BDK51DRAFT_23060</name>
</gene>
<evidence type="ECO:0000256" key="2">
    <source>
        <dbReference type="ARBA" id="ARBA00008655"/>
    </source>
</evidence>
<dbReference type="InterPro" id="IPR002123">
    <property type="entry name" value="Plipid/glycerol_acylTrfase"/>
</dbReference>
<evidence type="ECO:0000256" key="1">
    <source>
        <dbReference type="ARBA" id="ARBA00004370"/>
    </source>
</evidence>
<keyword evidence="7 9" id="KW-0472">Membrane</keyword>
<dbReference type="PANTHER" id="PTHR23063:SF60">
    <property type="entry name" value="LYSOPHOSPHATIDIC ACID:OLEOYL-COA ACYLTRANSFERASE 1"/>
    <property type="match status" value="1"/>
</dbReference>
<evidence type="ECO:0000256" key="7">
    <source>
        <dbReference type="ARBA" id="ARBA00023136"/>
    </source>
</evidence>
<dbReference type="GO" id="GO:0016746">
    <property type="term" value="F:acyltransferase activity"/>
    <property type="evidence" value="ECO:0007669"/>
    <property type="project" value="UniProtKB-KW"/>
</dbReference>
<evidence type="ECO:0000256" key="9">
    <source>
        <dbReference type="SAM" id="Phobius"/>
    </source>
</evidence>
<evidence type="ECO:0000259" key="10">
    <source>
        <dbReference type="SMART" id="SM00563"/>
    </source>
</evidence>
<feature type="transmembrane region" description="Helical" evidence="9">
    <location>
        <begin position="71"/>
        <end position="92"/>
    </location>
</feature>
<evidence type="ECO:0000256" key="6">
    <source>
        <dbReference type="ARBA" id="ARBA00023098"/>
    </source>
</evidence>
<keyword evidence="6" id="KW-0443">Lipid metabolism</keyword>
<dbReference type="PANTHER" id="PTHR23063">
    <property type="entry name" value="PHOSPHOLIPID ACYLTRANSFERASE"/>
    <property type="match status" value="1"/>
</dbReference>
<evidence type="ECO:0000256" key="4">
    <source>
        <dbReference type="ARBA" id="ARBA00022692"/>
    </source>
</evidence>
<sequence length="342" mass="37648">PGTGIQPFLPPKPLRSNESALRNLKTGFKNYVLGPPLAAVKLVLIAALGVVAAVLNGLGVVLIFAPIRRAWSVTINAVFFRTILFLFGFYWIDSSLSSTRKGWVVGVERRAWHLVGAASVRSGDIIVANHASYIDILYLAFRFSPTFLHISRNGRVRPITMWDALTSVGDYPVLDAAEDKLTLIEAADRAREGSGGPVVVFPEGTSSNGRGLLKFFPVFSAIEPEALKGRLVILALKYSYEEFCPSFTVGNRLSHVFWLLCQFSNDLQVKQLPPDEVTLSATARDAGSFNMEEGVVGSQIGTLLGHMFRHRKTGMGAKDKQDFLDYYLERTAGQRRKGRKGE</sequence>
<dbReference type="GO" id="GO:0006629">
    <property type="term" value="P:lipid metabolic process"/>
    <property type="evidence" value="ECO:0007669"/>
    <property type="project" value="UniProtKB-KW"/>
</dbReference>
<feature type="domain" description="Phospholipid/glycerol acyltransferase" evidence="10">
    <location>
        <begin position="124"/>
        <end position="239"/>
    </location>
</feature>
<evidence type="ECO:0000256" key="3">
    <source>
        <dbReference type="ARBA" id="ARBA00022679"/>
    </source>
</evidence>
<dbReference type="SMART" id="SM00563">
    <property type="entry name" value="PlsC"/>
    <property type="match status" value="1"/>
</dbReference>
<keyword evidence="8" id="KW-0012">Acyltransferase</keyword>
<dbReference type="SUPFAM" id="SSF69593">
    <property type="entry name" value="Glycerol-3-phosphate (1)-acyltransferase"/>
    <property type="match status" value="1"/>
</dbReference>
<dbReference type="AlphaFoldDB" id="A0A4P9WJ39"/>
<evidence type="ECO:0000256" key="5">
    <source>
        <dbReference type="ARBA" id="ARBA00022989"/>
    </source>
</evidence>
<keyword evidence="5 9" id="KW-1133">Transmembrane helix</keyword>
<dbReference type="EMBL" id="KZ994833">
    <property type="protein sequence ID" value="RKO91943.1"/>
    <property type="molecule type" value="Genomic_DNA"/>
</dbReference>